<gene>
    <name evidence="1" type="ORF">Drose_05715</name>
</gene>
<name>A0ABY5ZAE2_9ACTN</name>
<protein>
    <recommendedName>
        <fullName evidence="3">Helix-turn-helix DNA binding domain protein</fullName>
    </recommendedName>
</protein>
<evidence type="ECO:0000313" key="2">
    <source>
        <dbReference type="Proteomes" id="UP001058271"/>
    </source>
</evidence>
<dbReference type="Proteomes" id="UP001058271">
    <property type="component" value="Chromosome"/>
</dbReference>
<evidence type="ECO:0000313" key="1">
    <source>
        <dbReference type="EMBL" id="UWZ37767.1"/>
    </source>
</evidence>
<accession>A0ABY5ZAE2</accession>
<organism evidence="1 2">
    <name type="scientific">Dactylosporangium roseum</name>
    <dbReference type="NCBI Taxonomy" id="47989"/>
    <lineage>
        <taxon>Bacteria</taxon>
        <taxon>Bacillati</taxon>
        <taxon>Actinomycetota</taxon>
        <taxon>Actinomycetes</taxon>
        <taxon>Micromonosporales</taxon>
        <taxon>Micromonosporaceae</taxon>
        <taxon>Dactylosporangium</taxon>
    </lineage>
</organism>
<dbReference type="EMBL" id="CP073721">
    <property type="protein sequence ID" value="UWZ37767.1"/>
    <property type="molecule type" value="Genomic_DNA"/>
</dbReference>
<keyword evidence="2" id="KW-1185">Reference proteome</keyword>
<proteinExistence type="predicted"/>
<sequence>MIRPKWQPASEEQRKALAAAAAAARKADRAEEETWKLILEARDAGVPDTVVCDLTNRSRATLNRKYGPRRDND</sequence>
<reference evidence="1" key="1">
    <citation type="submission" date="2021-04" db="EMBL/GenBank/DDBJ databases">
        <title>Biosynthetic gene clusters of Dactylosporangioum roseum.</title>
        <authorList>
            <person name="Hartkoorn R.C."/>
            <person name="Beaudoing E."/>
            <person name="Hot D."/>
            <person name="Moureu S."/>
        </authorList>
    </citation>
    <scope>NUCLEOTIDE SEQUENCE</scope>
    <source>
        <strain evidence="1">NRRL B-16295</strain>
    </source>
</reference>
<dbReference type="RefSeq" id="WP_260727130.1">
    <property type="nucleotide sequence ID" value="NZ_BAAABS010000033.1"/>
</dbReference>
<evidence type="ECO:0008006" key="3">
    <source>
        <dbReference type="Google" id="ProtNLM"/>
    </source>
</evidence>